<sequence length="175" mass="19868">MASEEDAFRRRVQHRLADRYLEALEIEEENEKRKQLGLDRDGDIPPKSKQRFSAFNVQNIVWLIASIAVFHFSDFYVVVLYDPRINRLWFDVGAGLIGVTLAIALFLIIWLSLVKKVSSDDWEKLHPTAIPIATASFILGSICLLKGLWPVWGLLTPLILVTLFMGVVVLIAMFG</sequence>
<keyword evidence="1" id="KW-1133">Transmembrane helix</keyword>
<dbReference type="PANTHER" id="PTHR31134">
    <property type="entry name" value="TRANSMEMBRANE PROTEIN 128"/>
    <property type="match status" value="1"/>
</dbReference>
<evidence type="ECO:0000313" key="3">
    <source>
        <dbReference type="Proteomes" id="UP001519460"/>
    </source>
</evidence>
<dbReference type="InterPro" id="IPR036259">
    <property type="entry name" value="MFS_trans_sf"/>
</dbReference>
<organism evidence="2 3">
    <name type="scientific">Batillaria attramentaria</name>
    <dbReference type="NCBI Taxonomy" id="370345"/>
    <lineage>
        <taxon>Eukaryota</taxon>
        <taxon>Metazoa</taxon>
        <taxon>Spiralia</taxon>
        <taxon>Lophotrochozoa</taxon>
        <taxon>Mollusca</taxon>
        <taxon>Gastropoda</taxon>
        <taxon>Caenogastropoda</taxon>
        <taxon>Sorbeoconcha</taxon>
        <taxon>Cerithioidea</taxon>
        <taxon>Batillariidae</taxon>
        <taxon>Batillaria</taxon>
    </lineage>
</organism>
<dbReference type="Pfam" id="PF20479">
    <property type="entry name" value="TMEM128"/>
    <property type="match status" value="1"/>
</dbReference>
<feature type="transmembrane region" description="Helical" evidence="1">
    <location>
        <begin position="125"/>
        <end position="145"/>
    </location>
</feature>
<dbReference type="InterPro" id="IPR033579">
    <property type="entry name" value="TMEM128"/>
</dbReference>
<comment type="caution">
    <text evidence="2">The sequence shown here is derived from an EMBL/GenBank/DDBJ whole genome shotgun (WGS) entry which is preliminary data.</text>
</comment>
<protein>
    <recommendedName>
        <fullName evidence="4">Transmembrane protein 128</fullName>
    </recommendedName>
</protein>
<evidence type="ECO:0000256" key="1">
    <source>
        <dbReference type="SAM" id="Phobius"/>
    </source>
</evidence>
<dbReference type="EMBL" id="JACVVK020000187">
    <property type="protein sequence ID" value="KAK7485867.1"/>
    <property type="molecule type" value="Genomic_DNA"/>
</dbReference>
<dbReference type="PANTHER" id="PTHR31134:SF1">
    <property type="entry name" value="TRANSMEMBRANE PROTEIN 128"/>
    <property type="match status" value="1"/>
</dbReference>
<keyword evidence="3" id="KW-1185">Reference proteome</keyword>
<feature type="transmembrane region" description="Helical" evidence="1">
    <location>
        <begin position="152"/>
        <end position="174"/>
    </location>
</feature>
<dbReference type="SUPFAM" id="SSF103473">
    <property type="entry name" value="MFS general substrate transporter"/>
    <property type="match status" value="1"/>
</dbReference>
<dbReference type="AlphaFoldDB" id="A0ABD0KFQ5"/>
<feature type="transmembrane region" description="Helical" evidence="1">
    <location>
        <begin position="88"/>
        <end position="113"/>
    </location>
</feature>
<evidence type="ECO:0000313" key="2">
    <source>
        <dbReference type="EMBL" id="KAK7485867.1"/>
    </source>
</evidence>
<name>A0ABD0KFQ5_9CAEN</name>
<accession>A0ABD0KFQ5</accession>
<reference evidence="2 3" key="1">
    <citation type="journal article" date="2023" name="Sci. Data">
        <title>Genome assembly of the Korean intertidal mud-creeper Batillaria attramentaria.</title>
        <authorList>
            <person name="Patra A.K."/>
            <person name="Ho P.T."/>
            <person name="Jun S."/>
            <person name="Lee S.J."/>
            <person name="Kim Y."/>
            <person name="Won Y.J."/>
        </authorList>
    </citation>
    <scope>NUCLEOTIDE SEQUENCE [LARGE SCALE GENOMIC DNA]</scope>
    <source>
        <strain evidence="2">Wonlab-2016</strain>
    </source>
</reference>
<dbReference type="Proteomes" id="UP001519460">
    <property type="component" value="Unassembled WGS sequence"/>
</dbReference>
<proteinExistence type="predicted"/>
<evidence type="ECO:0008006" key="4">
    <source>
        <dbReference type="Google" id="ProtNLM"/>
    </source>
</evidence>
<keyword evidence="1" id="KW-0472">Membrane</keyword>
<keyword evidence="1" id="KW-0812">Transmembrane</keyword>
<gene>
    <name evidence="2" type="ORF">BaRGS_00022862</name>
</gene>
<feature type="transmembrane region" description="Helical" evidence="1">
    <location>
        <begin position="60"/>
        <end position="81"/>
    </location>
</feature>